<evidence type="ECO:0000313" key="5">
    <source>
        <dbReference type="Proteomes" id="UP000069272"/>
    </source>
</evidence>
<keyword evidence="1 2" id="KW-0479">Metal-binding</keyword>
<dbReference type="InterPro" id="IPR034035">
    <property type="entry name" value="Astacin-like_dom"/>
</dbReference>
<dbReference type="PANTHER" id="PTHR10127">
    <property type="entry name" value="DISCOIDIN, CUB, EGF, LAMININ , AND ZINC METALLOPROTEASE DOMAIN CONTAINING"/>
    <property type="match status" value="1"/>
</dbReference>
<dbReference type="AlphaFoldDB" id="A0A182FS96"/>
<feature type="disulfide bond" evidence="1">
    <location>
        <begin position="91"/>
        <end position="113"/>
    </location>
</feature>
<evidence type="ECO:0000256" key="2">
    <source>
        <dbReference type="RuleBase" id="RU361183"/>
    </source>
</evidence>
<dbReference type="PRINTS" id="PR00480">
    <property type="entry name" value="ASTACIN"/>
</dbReference>
<name>A0A182FS96_ANOAL</name>
<sequence>MERSYFENHYVDPPPAPPKQTEDGRNALRLEYYKWPNGVVPYIISEGFNAQEQAAILEAMNMLQQQTCVYFIPKTGEQREHIRFLRSEWGCGSAIGFRRGQSEPLDVALDTFCLGLSGAIQHELLHVLGLFHEHTRPDRDEYVEVFWDNIEPEFQQNFVKGSWDYMETFGLPYDYGSLMHYPSFAFAKAGTSVTMVSRWNSSYPLGQTDGASFYDIQKVRYMYPCP</sequence>
<dbReference type="EnsemblMetazoa" id="AALB009423-RA">
    <property type="protein sequence ID" value="AALB009423-PA"/>
    <property type="gene ID" value="AALB009423"/>
</dbReference>
<dbReference type="Gene3D" id="3.40.390.10">
    <property type="entry name" value="Collagenase (Catalytic Domain)"/>
    <property type="match status" value="1"/>
</dbReference>
<feature type="compositionally biased region" description="Basic and acidic residues" evidence="3">
    <location>
        <begin position="1"/>
        <end position="10"/>
    </location>
</feature>
<dbReference type="InterPro" id="IPR001506">
    <property type="entry name" value="Peptidase_M12A"/>
</dbReference>
<keyword evidence="5" id="KW-1185">Reference proteome</keyword>
<evidence type="ECO:0000256" key="1">
    <source>
        <dbReference type="PROSITE-ProRule" id="PRU01211"/>
    </source>
</evidence>
<dbReference type="GO" id="GO:0008270">
    <property type="term" value="F:zinc ion binding"/>
    <property type="evidence" value="ECO:0007669"/>
    <property type="project" value="UniProtKB-UniRule"/>
</dbReference>
<accession>A0A182FS96</accession>
<dbReference type="EC" id="3.4.24.-" evidence="2"/>
<proteinExistence type="predicted"/>
<comment type="cofactor">
    <cofactor evidence="1 2">
        <name>Zn(2+)</name>
        <dbReference type="ChEBI" id="CHEBI:29105"/>
    </cofactor>
    <text evidence="1 2">Binds 1 zinc ion per subunit.</text>
</comment>
<dbReference type="Proteomes" id="UP000069272">
    <property type="component" value="Chromosome 2R"/>
</dbReference>
<dbReference type="GO" id="GO:0004222">
    <property type="term" value="F:metalloendopeptidase activity"/>
    <property type="evidence" value="ECO:0007669"/>
    <property type="project" value="UniProtKB-UniRule"/>
</dbReference>
<evidence type="ECO:0000256" key="3">
    <source>
        <dbReference type="SAM" id="MobiDB-lite"/>
    </source>
</evidence>
<dbReference type="CDD" id="cd04280">
    <property type="entry name" value="ZnMc_astacin_like"/>
    <property type="match status" value="1"/>
</dbReference>
<reference evidence="4 5" key="1">
    <citation type="journal article" date="2017" name="G3 (Bethesda)">
        <title>The Physical Genome Mapping of Anopheles albimanus Corrected Scaffold Misassemblies and Identified Interarm Rearrangements in Genus Anopheles.</title>
        <authorList>
            <person name="Artemov G.N."/>
            <person name="Peery A.N."/>
            <person name="Jiang X."/>
            <person name="Tu Z."/>
            <person name="Stegniy V.N."/>
            <person name="Sharakhova M.V."/>
            <person name="Sharakhov I.V."/>
        </authorList>
    </citation>
    <scope>NUCLEOTIDE SEQUENCE [LARGE SCALE GENOMIC DNA]</scope>
    <source>
        <strain evidence="4 5">ALBI9_A</strain>
    </source>
</reference>
<feature type="region of interest" description="Disordered" evidence="3">
    <location>
        <begin position="1"/>
        <end position="23"/>
    </location>
</feature>
<feature type="binding site" evidence="1">
    <location>
        <position position="132"/>
    </location>
    <ligand>
        <name>Zn(2+)</name>
        <dbReference type="ChEBI" id="CHEBI:29105"/>
        <note>catalytic</note>
    </ligand>
</feature>
<dbReference type="InterPro" id="IPR006026">
    <property type="entry name" value="Peptidase_Metallo"/>
</dbReference>
<keyword evidence="1 2" id="KW-0645">Protease</keyword>
<dbReference type="PROSITE" id="PS51864">
    <property type="entry name" value="ASTACIN"/>
    <property type="match status" value="1"/>
</dbReference>
<feature type="binding site" evidence="1">
    <location>
        <position position="122"/>
    </location>
    <ligand>
        <name>Zn(2+)</name>
        <dbReference type="ChEBI" id="CHEBI:29105"/>
        <note>catalytic</note>
    </ligand>
</feature>
<feature type="active site" evidence="1">
    <location>
        <position position="123"/>
    </location>
</feature>
<dbReference type="VEuPathDB" id="VectorBase:AALB009423"/>
<dbReference type="SMART" id="SM00235">
    <property type="entry name" value="ZnMc"/>
    <property type="match status" value="1"/>
</dbReference>
<dbReference type="STRING" id="7167.A0A182FS96"/>
<keyword evidence="1 2" id="KW-0378">Hydrolase</keyword>
<evidence type="ECO:0000313" key="4">
    <source>
        <dbReference type="EnsemblMetazoa" id="AALB009423-PA"/>
    </source>
</evidence>
<dbReference type="SUPFAM" id="SSF55486">
    <property type="entry name" value="Metalloproteases ('zincins'), catalytic domain"/>
    <property type="match status" value="1"/>
</dbReference>
<dbReference type="InterPro" id="IPR024079">
    <property type="entry name" value="MetalloPept_cat_dom_sf"/>
</dbReference>
<reference evidence="4" key="2">
    <citation type="submission" date="2022-08" db="UniProtKB">
        <authorList>
            <consortium name="EnsemblMetazoa"/>
        </authorList>
    </citation>
    <scope>IDENTIFICATION</scope>
    <source>
        <strain evidence="4">STECLA/ALBI9_A</strain>
    </source>
</reference>
<protein>
    <recommendedName>
        <fullName evidence="2">Metalloendopeptidase</fullName>
        <ecNumber evidence="2">3.4.24.-</ecNumber>
    </recommendedName>
</protein>
<dbReference type="VEuPathDB" id="VectorBase:AALB20_026801"/>
<dbReference type="Pfam" id="PF01400">
    <property type="entry name" value="Astacin"/>
    <property type="match status" value="1"/>
</dbReference>
<organism evidence="4 5">
    <name type="scientific">Anopheles albimanus</name>
    <name type="common">New world malaria mosquito</name>
    <dbReference type="NCBI Taxonomy" id="7167"/>
    <lineage>
        <taxon>Eukaryota</taxon>
        <taxon>Metazoa</taxon>
        <taxon>Ecdysozoa</taxon>
        <taxon>Arthropoda</taxon>
        <taxon>Hexapoda</taxon>
        <taxon>Insecta</taxon>
        <taxon>Pterygota</taxon>
        <taxon>Neoptera</taxon>
        <taxon>Endopterygota</taxon>
        <taxon>Diptera</taxon>
        <taxon>Nematocera</taxon>
        <taxon>Culicoidea</taxon>
        <taxon>Culicidae</taxon>
        <taxon>Anophelinae</taxon>
        <taxon>Anopheles</taxon>
    </lineage>
</organism>
<keyword evidence="1 2" id="KW-0862">Zinc</keyword>
<dbReference type="GO" id="GO:0006508">
    <property type="term" value="P:proteolysis"/>
    <property type="evidence" value="ECO:0007669"/>
    <property type="project" value="UniProtKB-KW"/>
</dbReference>
<dbReference type="PANTHER" id="PTHR10127:SF883">
    <property type="entry name" value="ZINC METALLOPROTEINASE NAS-8"/>
    <property type="match status" value="1"/>
</dbReference>
<comment type="caution">
    <text evidence="1">Lacks conserved residue(s) required for the propagation of feature annotation.</text>
</comment>
<keyword evidence="1" id="KW-1015">Disulfide bond</keyword>
<feature type="binding site" evidence="1">
    <location>
        <position position="126"/>
    </location>
    <ligand>
        <name>Zn(2+)</name>
        <dbReference type="ChEBI" id="CHEBI:29105"/>
        <note>catalytic</note>
    </ligand>
</feature>
<keyword evidence="1 2" id="KW-0482">Metalloprotease</keyword>